<gene>
    <name evidence="5" type="ORF">BYL167_LOCUS71149</name>
    <name evidence="3" type="ORF">CJN711_LOCUS35988</name>
    <name evidence="6" type="ORF">GIL414_LOCUS81951</name>
    <name evidence="2" type="ORF">KQP761_LOCUS18029</name>
    <name evidence="4" type="ORF">MBJ925_LOCUS23441</name>
    <name evidence="7" type="ORF">SMN809_LOCUS80098</name>
</gene>
<feature type="non-terminal residue" evidence="2">
    <location>
        <position position="1"/>
    </location>
</feature>
<dbReference type="Proteomes" id="UP000663855">
    <property type="component" value="Unassembled WGS sequence"/>
</dbReference>
<dbReference type="Proteomes" id="UP000676336">
    <property type="component" value="Unassembled WGS sequence"/>
</dbReference>
<dbReference type="EMBL" id="CAJOBI010344327">
    <property type="protein sequence ID" value="CAF5216584.1"/>
    <property type="molecule type" value="Genomic_DNA"/>
</dbReference>
<evidence type="ECO:0000313" key="5">
    <source>
        <dbReference type="EMBL" id="CAF5145879.1"/>
    </source>
</evidence>
<dbReference type="Proteomes" id="UP000681720">
    <property type="component" value="Unassembled WGS sequence"/>
</dbReference>
<protein>
    <submittedName>
        <fullName evidence="2">Uncharacterized protein</fullName>
    </submittedName>
</protein>
<dbReference type="OrthoDB" id="10122090at2759"/>
<evidence type="ECO:0000313" key="6">
    <source>
        <dbReference type="EMBL" id="CAF5216577.1"/>
    </source>
</evidence>
<evidence type="ECO:0000313" key="3">
    <source>
        <dbReference type="EMBL" id="CAF1606826.1"/>
    </source>
</evidence>
<name>A0A815XDT5_9BILA</name>
<evidence type="ECO:0000256" key="1">
    <source>
        <dbReference type="SAM" id="MobiDB-lite"/>
    </source>
</evidence>
<dbReference type="Proteomes" id="UP000663824">
    <property type="component" value="Unassembled WGS sequence"/>
</dbReference>
<proteinExistence type="predicted"/>
<dbReference type="EMBL" id="CAJNRE010012042">
    <property type="protein sequence ID" value="CAF2106862.1"/>
    <property type="molecule type" value="Genomic_DNA"/>
</dbReference>
<dbReference type="EMBL" id="CAJNOW010009173">
    <property type="protein sequence ID" value="CAF1556336.1"/>
    <property type="molecule type" value="Genomic_DNA"/>
</dbReference>
<dbReference type="Proteomes" id="UP000663834">
    <property type="component" value="Unassembled WGS sequence"/>
</dbReference>
<dbReference type="EMBL" id="CAJNOV010017370">
    <property type="protein sequence ID" value="CAF1606826.1"/>
    <property type="molecule type" value="Genomic_DNA"/>
</dbReference>
<accession>A0A815XDT5</accession>
<evidence type="ECO:0000313" key="2">
    <source>
        <dbReference type="EMBL" id="CAF1556336.1"/>
    </source>
</evidence>
<evidence type="ECO:0000313" key="8">
    <source>
        <dbReference type="Proteomes" id="UP000663834"/>
    </source>
</evidence>
<comment type="caution">
    <text evidence="2">The sequence shown here is derived from an EMBL/GenBank/DDBJ whole genome shotgun (WGS) entry which is preliminary data.</text>
</comment>
<feature type="region of interest" description="Disordered" evidence="1">
    <location>
        <begin position="1"/>
        <end position="30"/>
    </location>
</feature>
<evidence type="ECO:0000313" key="4">
    <source>
        <dbReference type="EMBL" id="CAF2106862.1"/>
    </source>
</evidence>
<sequence length="30" mass="3439">MDDIVEQVVTNQDGSAEEATYETYDIQRDC</sequence>
<dbReference type="AlphaFoldDB" id="A0A815XDT5"/>
<dbReference type="EMBL" id="CAJOBJ010358813">
    <property type="protein sequence ID" value="CAF5216577.1"/>
    <property type="molecule type" value="Genomic_DNA"/>
</dbReference>
<reference evidence="2" key="1">
    <citation type="submission" date="2021-02" db="EMBL/GenBank/DDBJ databases">
        <authorList>
            <person name="Nowell W R."/>
        </authorList>
    </citation>
    <scope>NUCLEOTIDE SEQUENCE</scope>
</reference>
<organism evidence="2 8">
    <name type="scientific">Rotaria magnacalcarata</name>
    <dbReference type="NCBI Taxonomy" id="392030"/>
    <lineage>
        <taxon>Eukaryota</taxon>
        <taxon>Metazoa</taxon>
        <taxon>Spiralia</taxon>
        <taxon>Gnathifera</taxon>
        <taxon>Rotifera</taxon>
        <taxon>Eurotatoria</taxon>
        <taxon>Bdelloidea</taxon>
        <taxon>Philodinida</taxon>
        <taxon>Philodinidae</taxon>
        <taxon>Rotaria</taxon>
    </lineage>
</organism>
<evidence type="ECO:0000313" key="7">
    <source>
        <dbReference type="EMBL" id="CAF5216584.1"/>
    </source>
</evidence>
<dbReference type="Proteomes" id="UP000681967">
    <property type="component" value="Unassembled WGS sequence"/>
</dbReference>
<dbReference type="EMBL" id="CAJOBH010254649">
    <property type="protein sequence ID" value="CAF5145879.1"/>
    <property type="molecule type" value="Genomic_DNA"/>
</dbReference>